<dbReference type="Pfam" id="PF07156">
    <property type="entry name" value="Prenylcys_lyase"/>
    <property type="match status" value="1"/>
</dbReference>
<dbReference type="InterPro" id="IPR017046">
    <property type="entry name" value="Prenylcysteine_Oxase1"/>
</dbReference>
<accession>A0A482XPF5</accession>
<keyword evidence="8" id="KW-0812">Transmembrane</keyword>
<dbReference type="AlphaFoldDB" id="A0A482XPF5"/>
<dbReference type="PANTHER" id="PTHR15944">
    <property type="entry name" value="FARNESYLCYSTEINE LYASE"/>
    <property type="match status" value="1"/>
</dbReference>
<sequence>MGTTFLKYALSCTFILYFFGFNAGALDVFSVFRKECGKKPSIAIIGAGIGGTSCAYFLTELFGKDVYIDIFEAEEVGGRLKSQYIGGIEVELGGAVIHPRNKYMKSFVKKFGLEVELVHPGRAGIYNGKEFIFLESGWSFIDYFRMIYRYGLVNSFHFFKDIEYMLDKFERVYNTLEKGYGFRSAEKMLEYMHRSFPGMRNVTIEEAFRKQFGDLMYEEIILPIMRVNYGQGGNLHQFVGSVSLAGAMPGLWSVKGGNRRVAEELLKASSALIMRSPVYQINYNVFDQKYTLSFPQLMEGNFPQSEDYDVVVVAAPITEDSEFPIEFGPSILTDYYKPRPYHTTHVTIIEGKLNYTVFNCSVDPPPTEIFTPNSNLMFNSLTRLTKDDDKFELWKIFSSERLNPYDLELYFGEDFEVRLEKVWEAYPEYEVPTLIEDSFFIQHNLYYLNAVEWAASAMEMSVLSAKNIAVIIHKFWQRSNDYGWFCYFCKGPENFWRKY</sequence>
<keyword evidence="5" id="KW-0274">FAD</keyword>
<dbReference type="InParanoid" id="A0A482XPF5"/>
<evidence type="ECO:0000256" key="1">
    <source>
        <dbReference type="ARBA" id="ARBA00001974"/>
    </source>
</evidence>
<dbReference type="GO" id="GO:0001735">
    <property type="term" value="F:prenylcysteine oxidase activity"/>
    <property type="evidence" value="ECO:0007669"/>
    <property type="project" value="InterPro"/>
</dbReference>
<proteinExistence type="inferred from homology"/>
<organism evidence="10 11">
    <name type="scientific">Laodelphax striatellus</name>
    <name type="common">Small brown planthopper</name>
    <name type="synonym">Delphax striatella</name>
    <dbReference type="NCBI Taxonomy" id="195883"/>
    <lineage>
        <taxon>Eukaryota</taxon>
        <taxon>Metazoa</taxon>
        <taxon>Ecdysozoa</taxon>
        <taxon>Arthropoda</taxon>
        <taxon>Hexapoda</taxon>
        <taxon>Insecta</taxon>
        <taxon>Pterygota</taxon>
        <taxon>Neoptera</taxon>
        <taxon>Paraneoptera</taxon>
        <taxon>Hemiptera</taxon>
        <taxon>Auchenorrhyncha</taxon>
        <taxon>Fulgoroidea</taxon>
        <taxon>Delphacidae</taxon>
        <taxon>Criomorphinae</taxon>
        <taxon>Laodelphax</taxon>
    </lineage>
</organism>
<dbReference type="Pfam" id="PF13450">
    <property type="entry name" value="NAD_binding_8"/>
    <property type="match status" value="1"/>
</dbReference>
<comment type="similarity">
    <text evidence="2">Belongs to the prenylcysteine oxidase family.</text>
</comment>
<evidence type="ECO:0000313" key="10">
    <source>
        <dbReference type="EMBL" id="RZF47288.1"/>
    </source>
</evidence>
<gene>
    <name evidence="10" type="ORF">LSTR_LSTR009779</name>
</gene>
<keyword evidence="4" id="KW-0732">Signal</keyword>
<evidence type="ECO:0000256" key="3">
    <source>
        <dbReference type="ARBA" id="ARBA00022630"/>
    </source>
</evidence>
<evidence type="ECO:0000256" key="4">
    <source>
        <dbReference type="ARBA" id="ARBA00022729"/>
    </source>
</evidence>
<evidence type="ECO:0000256" key="2">
    <source>
        <dbReference type="ARBA" id="ARBA00009967"/>
    </source>
</evidence>
<reference evidence="10 11" key="1">
    <citation type="journal article" date="2017" name="Gigascience">
        <title>Genome sequence of the small brown planthopper, Laodelphax striatellus.</title>
        <authorList>
            <person name="Zhu J."/>
            <person name="Jiang F."/>
            <person name="Wang X."/>
            <person name="Yang P."/>
            <person name="Bao Y."/>
            <person name="Zhao W."/>
            <person name="Wang W."/>
            <person name="Lu H."/>
            <person name="Wang Q."/>
            <person name="Cui N."/>
            <person name="Li J."/>
            <person name="Chen X."/>
            <person name="Luo L."/>
            <person name="Yu J."/>
            <person name="Kang L."/>
            <person name="Cui F."/>
        </authorList>
    </citation>
    <scope>NUCLEOTIDE SEQUENCE [LARGE SCALE GENOMIC DNA]</scope>
    <source>
        <strain evidence="10">Lst14</strain>
    </source>
</reference>
<evidence type="ECO:0000256" key="6">
    <source>
        <dbReference type="ARBA" id="ARBA00023002"/>
    </source>
</evidence>
<feature type="transmembrane region" description="Helical" evidence="8">
    <location>
        <begin position="6"/>
        <end position="29"/>
    </location>
</feature>
<dbReference type="SUPFAM" id="SSF51905">
    <property type="entry name" value="FAD/NAD(P)-binding domain"/>
    <property type="match status" value="1"/>
</dbReference>
<dbReference type="STRING" id="195883.A0A482XPF5"/>
<evidence type="ECO:0000256" key="8">
    <source>
        <dbReference type="SAM" id="Phobius"/>
    </source>
</evidence>
<dbReference type="InterPro" id="IPR010795">
    <property type="entry name" value="Prenylcys_lyase"/>
</dbReference>
<keyword evidence="8" id="KW-1133">Transmembrane helix</keyword>
<evidence type="ECO:0000256" key="7">
    <source>
        <dbReference type="ARBA" id="ARBA00023180"/>
    </source>
</evidence>
<dbReference type="Gene3D" id="3.50.50.60">
    <property type="entry name" value="FAD/NAD(P)-binding domain"/>
    <property type="match status" value="1"/>
</dbReference>
<dbReference type="InterPro" id="IPR036188">
    <property type="entry name" value="FAD/NAD-bd_sf"/>
</dbReference>
<evidence type="ECO:0000259" key="9">
    <source>
        <dbReference type="Pfam" id="PF07156"/>
    </source>
</evidence>
<comment type="caution">
    <text evidence="10">The sequence shown here is derived from an EMBL/GenBank/DDBJ whole genome shotgun (WGS) entry which is preliminary data.</text>
</comment>
<feature type="domain" description="Prenylcysteine lyase" evidence="9">
    <location>
        <begin position="133"/>
        <end position="480"/>
    </location>
</feature>
<comment type="cofactor">
    <cofactor evidence="1">
        <name>FAD</name>
        <dbReference type="ChEBI" id="CHEBI:57692"/>
    </cofactor>
</comment>
<evidence type="ECO:0000256" key="5">
    <source>
        <dbReference type="ARBA" id="ARBA00022827"/>
    </source>
</evidence>
<keyword evidence="7" id="KW-0325">Glycoprotein</keyword>
<evidence type="ECO:0000313" key="11">
    <source>
        <dbReference type="Proteomes" id="UP000291343"/>
    </source>
</evidence>
<dbReference type="EMBL" id="QKKF02004574">
    <property type="protein sequence ID" value="RZF47288.1"/>
    <property type="molecule type" value="Genomic_DNA"/>
</dbReference>
<keyword evidence="11" id="KW-1185">Reference proteome</keyword>
<protein>
    <recommendedName>
        <fullName evidence="9">Prenylcysteine lyase domain-containing protein</fullName>
    </recommendedName>
</protein>
<dbReference type="GO" id="GO:0030327">
    <property type="term" value="P:prenylated protein catabolic process"/>
    <property type="evidence" value="ECO:0007669"/>
    <property type="project" value="TreeGrafter"/>
</dbReference>
<dbReference type="OrthoDB" id="437369at2759"/>
<dbReference type="GO" id="GO:0030328">
    <property type="term" value="P:prenylcysteine catabolic process"/>
    <property type="evidence" value="ECO:0007669"/>
    <property type="project" value="InterPro"/>
</dbReference>
<keyword evidence="6" id="KW-0560">Oxidoreductase</keyword>
<keyword evidence="8" id="KW-0472">Membrane</keyword>
<feature type="transmembrane region" description="Helical" evidence="8">
    <location>
        <begin position="41"/>
        <end position="58"/>
    </location>
</feature>
<keyword evidence="3" id="KW-0285">Flavoprotein</keyword>
<dbReference type="Proteomes" id="UP000291343">
    <property type="component" value="Unassembled WGS sequence"/>
</dbReference>
<name>A0A482XPF5_LAOST</name>
<dbReference type="PANTHER" id="PTHR15944:SF0">
    <property type="entry name" value="PRENYLCYSTEINE LYASE DOMAIN-CONTAINING PROTEIN"/>
    <property type="match status" value="1"/>
</dbReference>